<evidence type="ECO:0000313" key="3">
    <source>
        <dbReference type="Proteomes" id="UP001187682"/>
    </source>
</evidence>
<dbReference type="PANTHER" id="PTHR21310">
    <property type="entry name" value="AMINOGLYCOSIDE PHOSPHOTRANSFERASE-RELATED-RELATED"/>
    <property type="match status" value="1"/>
</dbReference>
<evidence type="ECO:0000313" key="2">
    <source>
        <dbReference type="EMBL" id="SPO06533.1"/>
    </source>
</evidence>
<evidence type="ECO:0000259" key="1">
    <source>
        <dbReference type="Pfam" id="PF01636"/>
    </source>
</evidence>
<dbReference type="EMBL" id="ONZQ02000016">
    <property type="protein sequence ID" value="SPO06533.1"/>
    <property type="molecule type" value="Genomic_DNA"/>
</dbReference>
<organism evidence="2 3">
    <name type="scientific">Cephalotrichum gorgonifer</name>
    <dbReference type="NCBI Taxonomy" id="2041049"/>
    <lineage>
        <taxon>Eukaryota</taxon>
        <taxon>Fungi</taxon>
        <taxon>Dikarya</taxon>
        <taxon>Ascomycota</taxon>
        <taxon>Pezizomycotina</taxon>
        <taxon>Sordariomycetes</taxon>
        <taxon>Hypocreomycetidae</taxon>
        <taxon>Microascales</taxon>
        <taxon>Microascaceae</taxon>
        <taxon>Cephalotrichum</taxon>
    </lineage>
</organism>
<sequence length="335" mass="36996">MAGAPDISNVAGCTEKNEIAGSKAERPAGDTTCTRFWNRRGLDADAYDLRAHEAEERELTTLIQKIDTSALASGATHLHHGVLCSIPTLQYDGETRSEVAALQFLEKTKVPAPRVFDYSFEDADNPVGVGYILMENLPGTSLSWSSDANFPRRKIMDQLADICIEIQKYLFKQLGSLDHPRELHRAVDAYLVHRFLLDLVPWILPPSAHGETDFYLKHADDKGDHTLVDDDFNVTGIIDQEWAHTASAAHAFDSPIALLPVSSFYNGVNDLGDDEVALAEIFEDKGREDLAALIRSGRLQHKFAFCCGHDLEDWEGFLGLFRGLRDGVGVDGGLD</sequence>
<feature type="domain" description="Aminoglycoside phosphotransferase" evidence="1">
    <location>
        <begin position="86"/>
        <end position="239"/>
    </location>
</feature>
<dbReference type="Pfam" id="PF01636">
    <property type="entry name" value="APH"/>
    <property type="match status" value="1"/>
</dbReference>
<dbReference type="AlphaFoldDB" id="A0AAE8N7D1"/>
<keyword evidence="3" id="KW-1185">Reference proteome</keyword>
<dbReference type="InterPro" id="IPR051678">
    <property type="entry name" value="AGP_Transferase"/>
</dbReference>
<protein>
    <recommendedName>
        <fullName evidence="1">Aminoglycoside phosphotransferase domain-containing protein</fullName>
    </recommendedName>
</protein>
<dbReference type="Proteomes" id="UP001187682">
    <property type="component" value="Unassembled WGS sequence"/>
</dbReference>
<comment type="caution">
    <text evidence="2">The sequence shown here is derived from an EMBL/GenBank/DDBJ whole genome shotgun (WGS) entry which is preliminary data.</text>
</comment>
<reference evidence="2" key="1">
    <citation type="submission" date="2018-03" db="EMBL/GenBank/DDBJ databases">
        <authorList>
            <person name="Guldener U."/>
        </authorList>
    </citation>
    <scope>NUCLEOTIDE SEQUENCE</scope>
</reference>
<gene>
    <name evidence="2" type="ORF">DNG_09223</name>
</gene>
<name>A0AAE8N7D1_9PEZI</name>
<accession>A0AAE8N7D1</accession>
<dbReference type="PANTHER" id="PTHR21310:SF15">
    <property type="entry name" value="AMINOGLYCOSIDE PHOSPHOTRANSFERASE DOMAIN-CONTAINING PROTEIN"/>
    <property type="match status" value="1"/>
</dbReference>
<dbReference type="InterPro" id="IPR011009">
    <property type="entry name" value="Kinase-like_dom_sf"/>
</dbReference>
<proteinExistence type="predicted"/>
<dbReference type="InterPro" id="IPR002575">
    <property type="entry name" value="Aminoglycoside_PTrfase"/>
</dbReference>
<dbReference type="SUPFAM" id="SSF56112">
    <property type="entry name" value="Protein kinase-like (PK-like)"/>
    <property type="match status" value="1"/>
</dbReference>